<dbReference type="PANTHER" id="PTHR21083">
    <property type="entry name" value="TWISTER"/>
    <property type="match status" value="1"/>
</dbReference>
<evidence type="ECO:0000313" key="5">
    <source>
        <dbReference type="Proteomes" id="UP000008983"/>
    </source>
</evidence>
<dbReference type="GO" id="GO:0045505">
    <property type="term" value="F:dynein intermediate chain binding"/>
    <property type="evidence" value="ECO:0007669"/>
    <property type="project" value="TreeGrafter"/>
</dbReference>
<dbReference type="OMA" id="WDIDEIQ"/>
<dbReference type="InterPro" id="IPR026697">
    <property type="entry name" value="DNAAF6"/>
</dbReference>
<dbReference type="InterPro" id="IPR041442">
    <property type="entry name" value="PIH1D1/2/3_CS-like"/>
</dbReference>
<feature type="compositionally biased region" description="Polar residues" evidence="2">
    <location>
        <begin position="39"/>
        <end position="64"/>
    </location>
</feature>
<reference evidence="4 5" key="1">
    <citation type="submission" date="2011-07" db="EMBL/GenBank/DDBJ databases">
        <authorList>
            <person name="Coyne R."/>
            <person name="Brami D."/>
            <person name="Johnson J."/>
            <person name="Hostetler J."/>
            <person name="Hannick L."/>
            <person name="Clark T."/>
            <person name="Cassidy-Hanley D."/>
            <person name="Inman J."/>
        </authorList>
    </citation>
    <scope>NUCLEOTIDE SEQUENCE [LARGE SCALE GENOMIC DNA]</scope>
    <source>
        <strain evidence="4 5">G5</strain>
    </source>
</reference>
<proteinExistence type="inferred from homology"/>
<dbReference type="InParanoid" id="G0QY83"/>
<dbReference type="RefSeq" id="XP_004031058.1">
    <property type="nucleotide sequence ID" value="XM_004031010.1"/>
</dbReference>
<evidence type="ECO:0000259" key="3">
    <source>
        <dbReference type="Pfam" id="PF18201"/>
    </source>
</evidence>
<feature type="non-terminal residue" evidence="4">
    <location>
        <position position="1"/>
    </location>
</feature>
<feature type="region of interest" description="Disordered" evidence="2">
    <location>
        <begin position="35"/>
        <end position="67"/>
    </location>
</feature>
<evidence type="ECO:0000256" key="2">
    <source>
        <dbReference type="SAM" id="MobiDB-lite"/>
    </source>
</evidence>
<feature type="region of interest" description="Disordered" evidence="2">
    <location>
        <begin position="83"/>
        <end position="109"/>
    </location>
</feature>
<dbReference type="AlphaFoldDB" id="G0QY83"/>
<sequence>TKNNKVYKNKQINIKMDSATIMHLKGLIMGEEEDDENQLVRNANPGSVLNPSQIDGKSNENRSQAKPFAKIDIKKGNETQDLKQKVVQKVPQQQQQQQKENKSSDIWGEDEVKELPILKNDDRQMPDVEVLYKQRVGTEDVYLGMSNMDPSSTKCQDFLIKVHLPDTKFKDIQLDINSTAMVVQSPKYYLHHAFPYQVRDKDGKAQWISDKCILQITLPIIREELF</sequence>
<dbReference type="STRING" id="857967.G0QY83"/>
<name>G0QY83_ICHMU</name>
<dbReference type="GeneID" id="14905931"/>
<comment type="similarity">
    <text evidence="1">Belongs to the PIH1 family.</text>
</comment>
<accession>G0QY83</accession>
<dbReference type="EMBL" id="GL984104">
    <property type="protein sequence ID" value="EGR29822.1"/>
    <property type="molecule type" value="Genomic_DNA"/>
</dbReference>
<feature type="domain" description="PIH1D1/2/3 CS-like" evidence="3">
    <location>
        <begin position="147"/>
        <end position="221"/>
    </location>
</feature>
<dbReference type="Pfam" id="PF18201">
    <property type="entry name" value="PIH1_CS"/>
    <property type="match status" value="1"/>
</dbReference>
<protein>
    <recommendedName>
        <fullName evidence="3">PIH1D1/2/3 CS-like domain-containing protein</fullName>
    </recommendedName>
</protein>
<dbReference type="InterPro" id="IPR008978">
    <property type="entry name" value="HSP20-like_chaperone"/>
</dbReference>
<dbReference type="OrthoDB" id="25887at2759"/>
<dbReference type="PANTHER" id="PTHR21083:SF0">
    <property type="entry name" value="DYNEIN AXONEMAL ASSEMBLY FACTOR 6"/>
    <property type="match status" value="1"/>
</dbReference>
<feature type="compositionally biased region" description="Low complexity" evidence="2">
    <location>
        <begin position="85"/>
        <end position="98"/>
    </location>
</feature>
<dbReference type="GO" id="GO:0051087">
    <property type="term" value="F:protein-folding chaperone binding"/>
    <property type="evidence" value="ECO:0007669"/>
    <property type="project" value="InterPro"/>
</dbReference>
<keyword evidence="5" id="KW-1185">Reference proteome</keyword>
<dbReference type="Proteomes" id="UP000008983">
    <property type="component" value="Unassembled WGS sequence"/>
</dbReference>
<dbReference type="Gene3D" id="2.60.40.790">
    <property type="match status" value="1"/>
</dbReference>
<gene>
    <name evidence="4" type="ORF">IMG5_148060</name>
</gene>
<evidence type="ECO:0000256" key="1">
    <source>
        <dbReference type="ARBA" id="ARBA00008511"/>
    </source>
</evidence>
<organism evidence="4 5">
    <name type="scientific">Ichthyophthirius multifiliis</name>
    <name type="common">White spot disease agent</name>
    <name type="synonym">Ich</name>
    <dbReference type="NCBI Taxonomy" id="5932"/>
    <lineage>
        <taxon>Eukaryota</taxon>
        <taxon>Sar</taxon>
        <taxon>Alveolata</taxon>
        <taxon>Ciliophora</taxon>
        <taxon>Intramacronucleata</taxon>
        <taxon>Oligohymenophorea</taxon>
        <taxon>Hymenostomatida</taxon>
        <taxon>Ophryoglenina</taxon>
        <taxon>Ichthyophthirius</taxon>
    </lineage>
</organism>
<evidence type="ECO:0000313" key="4">
    <source>
        <dbReference type="EMBL" id="EGR29822.1"/>
    </source>
</evidence>
<dbReference type="GO" id="GO:0070286">
    <property type="term" value="P:axonemal dynein complex assembly"/>
    <property type="evidence" value="ECO:0007669"/>
    <property type="project" value="InterPro"/>
</dbReference>
<dbReference type="GO" id="GO:0005737">
    <property type="term" value="C:cytoplasm"/>
    <property type="evidence" value="ECO:0007669"/>
    <property type="project" value="TreeGrafter"/>
</dbReference>
<dbReference type="eggNOG" id="ENOG502RZWX">
    <property type="taxonomic scope" value="Eukaryota"/>
</dbReference>